<evidence type="ECO:0000313" key="2">
    <source>
        <dbReference type="EMBL" id="QBM24502.1"/>
    </source>
</evidence>
<protein>
    <submittedName>
        <fullName evidence="2">Oxidoreductase</fullName>
    </submittedName>
</protein>
<dbReference type="Proteomes" id="UP000293850">
    <property type="component" value="Chromosome"/>
</dbReference>
<gene>
    <name evidence="2" type="ORF">E1B03_19510</name>
</gene>
<feature type="domain" description="Gfo/Idh/MocA-like oxidoreductase N-terminal" evidence="1">
    <location>
        <begin position="5"/>
        <end position="109"/>
    </location>
</feature>
<accession>A0A4P6WRL6</accession>
<proteinExistence type="predicted"/>
<dbReference type="EMBL" id="CP037864">
    <property type="protein sequence ID" value="QBM24502.1"/>
    <property type="molecule type" value="Genomic_DNA"/>
</dbReference>
<evidence type="ECO:0000313" key="3">
    <source>
        <dbReference type="Proteomes" id="UP000293850"/>
    </source>
</evidence>
<keyword evidence="3" id="KW-1185">Reference proteome</keyword>
<dbReference type="AlphaFoldDB" id="A0A4P6WRL6"/>
<dbReference type="InterPro" id="IPR000683">
    <property type="entry name" value="Gfo/Idh/MocA-like_OxRdtase_N"/>
</dbReference>
<dbReference type="Pfam" id="PF01408">
    <property type="entry name" value="GFO_IDH_MocA"/>
    <property type="match status" value="1"/>
</dbReference>
<dbReference type="KEGG" id="cars:E1B03_19510"/>
<organism evidence="2 3">
    <name type="scientific">Citrobacter arsenatis</name>
    <dbReference type="NCBI Taxonomy" id="2546350"/>
    <lineage>
        <taxon>Bacteria</taxon>
        <taxon>Pseudomonadati</taxon>
        <taxon>Pseudomonadota</taxon>
        <taxon>Gammaproteobacteria</taxon>
        <taxon>Enterobacterales</taxon>
        <taxon>Enterobacteriaceae</taxon>
        <taxon>Citrobacter</taxon>
    </lineage>
</organism>
<name>A0A4P6WRL6_9ENTR</name>
<dbReference type="SUPFAM" id="SSF51735">
    <property type="entry name" value="NAD(P)-binding Rossmann-fold domains"/>
    <property type="match status" value="1"/>
</dbReference>
<dbReference type="GO" id="GO:0000166">
    <property type="term" value="F:nucleotide binding"/>
    <property type="evidence" value="ECO:0007669"/>
    <property type="project" value="InterPro"/>
</dbReference>
<reference evidence="2 3" key="1">
    <citation type="submission" date="2019-03" db="EMBL/GenBank/DDBJ databases">
        <title>Complete genome sequence of an arsenate-respiring bacteria, Citrobacter sp. LY-1.</title>
        <authorList>
            <person name="Wang H."/>
            <person name="Liu Y."/>
            <person name="Li Q."/>
            <person name="Huang J."/>
        </authorList>
    </citation>
    <scope>NUCLEOTIDE SEQUENCE [LARGE SCALE GENOMIC DNA]</scope>
    <source>
        <strain evidence="2 3">LY-1</strain>
    </source>
</reference>
<dbReference type="Gene3D" id="3.40.50.720">
    <property type="entry name" value="NAD(P)-binding Rossmann-like Domain"/>
    <property type="match status" value="1"/>
</dbReference>
<sequence>MLLGFVGLGAVVETAYLPALRNLFGDSLRCVGFDVEPTRQPAGMTCCTSLAELLEKPLDILFITTASLHHLDVLEQALSAPLARIVVEKPIVATLSQIEKLKTLLAKPGASDRVLALDHWMARNGAMQLALGKLAPQWQGDHQLQVLVSHFSDVVKIEGFLQEPSGFNAAGEPIALNFATGEPDTRELRHPDGVILDIGTHVLAMLRETVRYLGGSGEIELVAKAVKDRLGRPIASGDVETAEGEAHLQGHLGGIPVNIWLNKYAGPGVERKGLRLYLRDGRIISQNRFAGGERVELISGQRVLSWTRPGAVYAHCLEEQILGPDNLFVRAPEEVAKLTQRRIAEVETLLTMQQILRGTLGG</sequence>
<evidence type="ECO:0000259" key="1">
    <source>
        <dbReference type="Pfam" id="PF01408"/>
    </source>
</evidence>
<dbReference type="RefSeq" id="WP_133086769.1">
    <property type="nucleotide sequence ID" value="NZ_CP037864.1"/>
</dbReference>
<dbReference type="InterPro" id="IPR036291">
    <property type="entry name" value="NAD(P)-bd_dom_sf"/>
</dbReference>